<sequence length="170" mass="19196">MDEANSNCPSSQKVLVLLHGCIVKEQFYKYGFNHKDVEKKYQKLKNQNKPVLFIAKFLLSSVPSNIGDMDKASMSKRKNSLRGPPKSIASSFFPKSSENFTFIEKCGLYDTLLNPRMAPSKTAERLTLNLQCIPVSIFSDSSSSMSFTGKLLEEVSDLKMRRKKNGWSLI</sequence>
<gene>
    <name evidence="1" type="ORF">ATANTOWER_030384</name>
</gene>
<comment type="caution">
    <text evidence="1">The sequence shown here is derived from an EMBL/GenBank/DDBJ whole genome shotgun (WGS) entry which is preliminary data.</text>
</comment>
<accession>A0ABU7A8J7</accession>
<evidence type="ECO:0000313" key="2">
    <source>
        <dbReference type="Proteomes" id="UP001345963"/>
    </source>
</evidence>
<name>A0ABU7A8J7_9TELE</name>
<reference evidence="1 2" key="1">
    <citation type="submission" date="2021-07" db="EMBL/GenBank/DDBJ databases">
        <authorList>
            <person name="Palmer J.M."/>
        </authorList>
    </citation>
    <scope>NUCLEOTIDE SEQUENCE [LARGE SCALE GENOMIC DNA]</scope>
    <source>
        <strain evidence="1 2">AT_MEX2019</strain>
        <tissue evidence="1">Muscle</tissue>
    </source>
</reference>
<evidence type="ECO:0000313" key="1">
    <source>
        <dbReference type="EMBL" id="MED6234452.1"/>
    </source>
</evidence>
<protein>
    <submittedName>
        <fullName evidence="1">Uncharacterized protein</fullName>
    </submittedName>
</protein>
<keyword evidence="2" id="KW-1185">Reference proteome</keyword>
<dbReference type="Proteomes" id="UP001345963">
    <property type="component" value="Unassembled WGS sequence"/>
</dbReference>
<dbReference type="EMBL" id="JAHUTI010008135">
    <property type="protein sequence ID" value="MED6234452.1"/>
    <property type="molecule type" value="Genomic_DNA"/>
</dbReference>
<proteinExistence type="predicted"/>
<organism evidence="1 2">
    <name type="scientific">Ataeniobius toweri</name>
    <dbReference type="NCBI Taxonomy" id="208326"/>
    <lineage>
        <taxon>Eukaryota</taxon>
        <taxon>Metazoa</taxon>
        <taxon>Chordata</taxon>
        <taxon>Craniata</taxon>
        <taxon>Vertebrata</taxon>
        <taxon>Euteleostomi</taxon>
        <taxon>Actinopterygii</taxon>
        <taxon>Neopterygii</taxon>
        <taxon>Teleostei</taxon>
        <taxon>Neoteleostei</taxon>
        <taxon>Acanthomorphata</taxon>
        <taxon>Ovalentaria</taxon>
        <taxon>Atherinomorphae</taxon>
        <taxon>Cyprinodontiformes</taxon>
        <taxon>Goodeidae</taxon>
        <taxon>Ataeniobius</taxon>
    </lineage>
</organism>